<dbReference type="AlphaFoldDB" id="A0A161YRV9"/>
<evidence type="ECO:0000256" key="4">
    <source>
        <dbReference type="ARBA" id="ARBA00023136"/>
    </source>
</evidence>
<dbReference type="GO" id="GO:0016874">
    <property type="term" value="F:ligase activity"/>
    <property type="evidence" value="ECO:0007669"/>
    <property type="project" value="UniProtKB-KW"/>
</dbReference>
<reference evidence="7 8" key="1">
    <citation type="submission" date="2016-04" db="EMBL/GenBank/DDBJ databases">
        <title>Genome sequence of Clostridium magnum DSM 2767.</title>
        <authorList>
            <person name="Poehlein A."/>
            <person name="Uhlig R."/>
            <person name="Fischer R."/>
            <person name="Bahl H."/>
            <person name="Daniel R."/>
        </authorList>
    </citation>
    <scope>NUCLEOTIDE SEQUENCE [LARGE SCALE GENOMIC DNA]</scope>
    <source>
        <strain evidence="7 8">DSM 2767</strain>
    </source>
</reference>
<feature type="transmembrane region" description="Helical" evidence="5">
    <location>
        <begin position="65"/>
        <end position="87"/>
    </location>
</feature>
<evidence type="ECO:0000256" key="1">
    <source>
        <dbReference type="ARBA" id="ARBA00004141"/>
    </source>
</evidence>
<evidence type="ECO:0000256" key="5">
    <source>
        <dbReference type="SAM" id="Phobius"/>
    </source>
</evidence>
<feature type="transmembrane region" description="Helical" evidence="5">
    <location>
        <begin position="174"/>
        <end position="191"/>
    </location>
</feature>
<dbReference type="GO" id="GO:0016020">
    <property type="term" value="C:membrane"/>
    <property type="evidence" value="ECO:0007669"/>
    <property type="project" value="UniProtKB-SubCell"/>
</dbReference>
<keyword evidence="2 5" id="KW-0812">Transmembrane</keyword>
<feature type="transmembrane region" description="Helical" evidence="5">
    <location>
        <begin position="123"/>
        <end position="144"/>
    </location>
</feature>
<sequence>MFLHKISYCLICLYIIILPLIRSEVEIAGQKLADVILALIILSYLVQLVICKESISKFIDGIKDFFTSYLSIFMSILALMMLISVSYAVDKSLALSESIRFIVYIIIYFIIKYDLNSKKCTIGMIKSYIFSTLILCLFGVYQYFTGYGLEGKFRENYGYLRYKITANMDNPNNLAAFLILAIFPMIMLAIYEKEKIKKIFYIILSTLIFTNLILTGSRNAIIGIMVGVVILAIVYSFRLVILMALLGGISIFIPVIRTRLMAITDKTQNESRVYLWEIAKKMIKDHPLFGVGNGNYATLHDKYTEIYPQFKFYMDIKATHNSYLKIESELGIIGGISFIGILISALIQVKKFISTTQDEFYKFFYTGFLASMISFYVMNISDNLFFVPKTTSYFWILLAISQGIMFRVKSNKSYLF</sequence>
<feature type="transmembrane region" description="Helical" evidence="5">
    <location>
        <begin position="220"/>
        <end position="253"/>
    </location>
</feature>
<dbReference type="STRING" id="1121326.CLMAG_07830"/>
<evidence type="ECO:0000256" key="2">
    <source>
        <dbReference type="ARBA" id="ARBA00022692"/>
    </source>
</evidence>
<feature type="transmembrane region" description="Helical" evidence="5">
    <location>
        <begin position="390"/>
        <end position="408"/>
    </location>
</feature>
<name>A0A161YRV9_9CLOT</name>
<keyword evidence="3 5" id="KW-1133">Transmembrane helix</keyword>
<accession>A0A161YRV9</accession>
<feature type="transmembrane region" description="Helical" evidence="5">
    <location>
        <begin position="360"/>
        <end position="378"/>
    </location>
</feature>
<dbReference type="Pfam" id="PF04932">
    <property type="entry name" value="Wzy_C"/>
    <property type="match status" value="1"/>
</dbReference>
<keyword evidence="8" id="KW-1185">Reference proteome</keyword>
<feature type="transmembrane region" description="Helical" evidence="5">
    <location>
        <begin position="330"/>
        <end position="348"/>
    </location>
</feature>
<keyword evidence="7" id="KW-0436">Ligase</keyword>
<feature type="transmembrane region" description="Helical" evidence="5">
    <location>
        <begin position="198"/>
        <end position="214"/>
    </location>
</feature>
<dbReference type="PANTHER" id="PTHR37422:SF17">
    <property type="entry name" value="O-ANTIGEN LIGASE"/>
    <property type="match status" value="1"/>
</dbReference>
<proteinExistence type="predicted"/>
<dbReference type="OrthoDB" id="9806320at2"/>
<feature type="transmembrane region" description="Helical" evidence="5">
    <location>
        <begin position="33"/>
        <end position="53"/>
    </location>
</feature>
<dbReference type="PATRIC" id="fig|1121326.3.peg.741"/>
<feature type="domain" description="O-antigen ligase-related" evidence="6">
    <location>
        <begin position="206"/>
        <end position="339"/>
    </location>
</feature>
<evidence type="ECO:0000259" key="6">
    <source>
        <dbReference type="Pfam" id="PF04932"/>
    </source>
</evidence>
<comment type="caution">
    <text evidence="7">The sequence shown here is derived from an EMBL/GenBank/DDBJ whole genome shotgun (WGS) entry which is preliminary data.</text>
</comment>
<gene>
    <name evidence="7" type="ORF">CLMAG_07830</name>
</gene>
<dbReference type="EMBL" id="LWAE01000001">
    <property type="protein sequence ID" value="KZL93732.1"/>
    <property type="molecule type" value="Genomic_DNA"/>
</dbReference>
<feature type="transmembrane region" description="Helical" evidence="5">
    <location>
        <begin position="93"/>
        <end position="111"/>
    </location>
</feature>
<dbReference type="PANTHER" id="PTHR37422">
    <property type="entry name" value="TEICHURONIC ACID BIOSYNTHESIS PROTEIN TUAE"/>
    <property type="match status" value="1"/>
</dbReference>
<protein>
    <submittedName>
        <fullName evidence="7">O-antigen ligase</fullName>
    </submittedName>
</protein>
<keyword evidence="4 5" id="KW-0472">Membrane</keyword>
<evidence type="ECO:0000313" key="7">
    <source>
        <dbReference type="EMBL" id="KZL93732.1"/>
    </source>
</evidence>
<organism evidence="7 8">
    <name type="scientific">Clostridium magnum DSM 2767</name>
    <dbReference type="NCBI Taxonomy" id="1121326"/>
    <lineage>
        <taxon>Bacteria</taxon>
        <taxon>Bacillati</taxon>
        <taxon>Bacillota</taxon>
        <taxon>Clostridia</taxon>
        <taxon>Eubacteriales</taxon>
        <taxon>Clostridiaceae</taxon>
        <taxon>Clostridium</taxon>
    </lineage>
</organism>
<dbReference type="Proteomes" id="UP000076603">
    <property type="component" value="Unassembled WGS sequence"/>
</dbReference>
<dbReference type="RefSeq" id="WP_066618125.1">
    <property type="nucleotide sequence ID" value="NZ_FQXL01000012.1"/>
</dbReference>
<comment type="subcellular location">
    <subcellularLocation>
        <location evidence="1">Membrane</location>
        <topology evidence="1">Multi-pass membrane protein</topology>
    </subcellularLocation>
</comment>
<dbReference type="InterPro" id="IPR007016">
    <property type="entry name" value="O-antigen_ligase-rel_domated"/>
</dbReference>
<evidence type="ECO:0000256" key="3">
    <source>
        <dbReference type="ARBA" id="ARBA00022989"/>
    </source>
</evidence>
<dbReference type="InterPro" id="IPR051533">
    <property type="entry name" value="WaaL-like"/>
</dbReference>
<evidence type="ECO:0000313" key="8">
    <source>
        <dbReference type="Proteomes" id="UP000076603"/>
    </source>
</evidence>